<evidence type="ECO:0000256" key="2">
    <source>
        <dbReference type="SAM" id="SignalP"/>
    </source>
</evidence>
<sequence>MKRQWNVICAVMIALVATGVEAQVDPGVSANNYKHPNKARLARQPARTVEVETIAEAEKRGQGTVRSTTPKYRKRHEGLVIEKEDSVNRDQINPTKQPAHYKAR</sequence>
<feature type="signal peptide" evidence="2">
    <location>
        <begin position="1"/>
        <end position="22"/>
    </location>
</feature>
<dbReference type="Proteomes" id="UP001501508">
    <property type="component" value="Unassembled WGS sequence"/>
</dbReference>
<evidence type="ECO:0000256" key="1">
    <source>
        <dbReference type="SAM" id="MobiDB-lite"/>
    </source>
</evidence>
<feature type="chain" id="PRO_5045355074" description="Secreted protein" evidence="2">
    <location>
        <begin position="23"/>
        <end position="104"/>
    </location>
</feature>
<proteinExistence type="predicted"/>
<gene>
    <name evidence="3" type="ORF">GCM10023091_10360</name>
</gene>
<keyword evidence="2" id="KW-0732">Signal</keyword>
<reference evidence="4" key="1">
    <citation type="journal article" date="2019" name="Int. J. Syst. Evol. Microbiol.">
        <title>The Global Catalogue of Microorganisms (GCM) 10K type strain sequencing project: providing services to taxonomists for standard genome sequencing and annotation.</title>
        <authorList>
            <consortium name="The Broad Institute Genomics Platform"/>
            <consortium name="The Broad Institute Genome Sequencing Center for Infectious Disease"/>
            <person name="Wu L."/>
            <person name="Ma J."/>
        </authorList>
    </citation>
    <scope>NUCLEOTIDE SEQUENCE [LARGE SCALE GENOMIC DNA]</scope>
    <source>
        <strain evidence="4">JCM 31920</strain>
    </source>
</reference>
<feature type="compositionally biased region" description="Basic and acidic residues" evidence="1">
    <location>
        <begin position="77"/>
        <end position="88"/>
    </location>
</feature>
<name>A0ABP8LRD4_9BACT</name>
<accession>A0ABP8LRD4</accession>
<protein>
    <recommendedName>
        <fullName evidence="5">Secreted protein</fullName>
    </recommendedName>
</protein>
<dbReference type="EMBL" id="BAABEY010000011">
    <property type="protein sequence ID" value="GAA4434847.1"/>
    <property type="molecule type" value="Genomic_DNA"/>
</dbReference>
<organism evidence="3 4">
    <name type="scientific">Ravibacter arvi</name>
    <dbReference type="NCBI Taxonomy" id="2051041"/>
    <lineage>
        <taxon>Bacteria</taxon>
        <taxon>Pseudomonadati</taxon>
        <taxon>Bacteroidota</taxon>
        <taxon>Cytophagia</taxon>
        <taxon>Cytophagales</taxon>
        <taxon>Spirosomataceae</taxon>
        <taxon>Ravibacter</taxon>
    </lineage>
</organism>
<evidence type="ECO:0000313" key="4">
    <source>
        <dbReference type="Proteomes" id="UP001501508"/>
    </source>
</evidence>
<comment type="caution">
    <text evidence="3">The sequence shown here is derived from an EMBL/GenBank/DDBJ whole genome shotgun (WGS) entry which is preliminary data.</text>
</comment>
<evidence type="ECO:0000313" key="3">
    <source>
        <dbReference type="EMBL" id="GAA4434847.1"/>
    </source>
</evidence>
<feature type="region of interest" description="Disordered" evidence="1">
    <location>
        <begin position="59"/>
        <end position="104"/>
    </location>
</feature>
<evidence type="ECO:0008006" key="5">
    <source>
        <dbReference type="Google" id="ProtNLM"/>
    </source>
</evidence>
<keyword evidence="4" id="KW-1185">Reference proteome</keyword>
<dbReference type="RefSeq" id="WP_345027012.1">
    <property type="nucleotide sequence ID" value="NZ_BAABEY010000011.1"/>
</dbReference>